<dbReference type="Pfam" id="PF04932">
    <property type="entry name" value="Wzy_C"/>
    <property type="match status" value="1"/>
</dbReference>
<keyword evidence="4 5" id="KW-0472">Membrane</keyword>
<feature type="transmembrane region" description="Helical" evidence="5">
    <location>
        <begin position="299"/>
        <end position="322"/>
    </location>
</feature>
<proteinExistence type="predicted"/>
<dbReference type="EMBL" id="JACHHD010000024">
    <property type="protein sequence ID" value="MBB5185713.1"/>
    <property type="molecule type" value="Genomic_DNA"/>
</dbReference>
<feature type="domain" description="O-antigen ligase-related" evidence="6">
    <location>
        <begin position="193"/>
        <end position="315"/>
    </location>
</feature>
<feature type="transmembrane region" description="Helical" evidence="5">
    <location>
        <begin position="110"/>
        <end position="131"/>
    </location>
</feature>
<comment type="subcellular location">
    <subcellularLocation>
        <location evidence="1">Membrane</location>
        <topology evidence="1">Multi-pass membrane protein</topology>
    </subcellularLocation>
</comment>
<organism evidence="7 8">
    <name type="scientific">Faecalicoccus acidiformans</name>
    <dbReference type="NCBI Taxonomy" id="915173"/>
    <lineage>
        <taxon>Bacteria</taxon>
        <taxon>Bacillati</taxon>
        <taxon>Bacillota</taxon>
        <taxon>Erysipelotrichia</taxon>
        <taxon>Erysipelotrichales</taxon>
        <taxon>Erysipelotrichaceae</taxon>
        <taxon>Faecalicoccus</taxon>
    </lineage>
</organism>
<reference evidence="7 8" key="1">
    <citation type="submission" date="2020-08" db="EMBL/GenBank/DDBJ databases">
        <title>Genomic Encyclopedia of Type Strains, Phase IV (KMG-IV): sequencing the most valuable type-strain genomes for metagenomic binning, comparative biology and taxonomic classification.</title>
        <authorList>
            <person name="Goeker M."/>
        </authorList>
    </citation>
    <scope>NUCLEOTIDE SEQUENCE [LARGE SCALE GENOMIC DNA]</scope>
    <source>
        <strain evidence="7 8">DSM 26963</strain>
    </source>
</reference>
<dbReference type="Proteomes" id="UP000521313">
    <property type="component" value="Unassembled WGS sequence"/>
</dbReference>
<evidence type="ECO:0000313" key="7">
    <source>
        <dbReference type="EMBL" id="MBB5185713.1"/>
    </source>
</evidence>
<sequence length="382" mass="43726">MKFKINAHSIDVILMMLALLQFSFIPRTVFLVFRYVVTLYLLYRYRKVIVGMKIIPILLVLYAAVLCFSTLVNTFSLTWVISAFMLIMQYVTFFGVFLGMVKQHGVERLITLLCIIFLICLIVNDSLFLLIPYDFTDPNETYLIGNKFLVSYYHCLFGSLIYVKYFFSKKKYYSPLLIIYSAIVSMIVHCTTGIIIALSILMMMLFPKKIRKFMEKGSTFIGSLILENFLIWGPFHLFTNPLIVSFVVNVLHKSPNLTGRTQLYNATMDLVEKSPIYGYGHNTDIYRDTLGYGNAQNGLFHIITQAGILGTVIYFTMVYLSLNHKMLERVYGLIMYIYAMLIGSAVEINLSTQFIIAIAIIYAITNNQGCSIDGEKEDDSSL</sequence>
<accession>A0A7W8D208</accession>
<name>A0A7W8D208_9FIRM</name>
<keyword evidence="2 5" id="KW-0812">Transmembrane</keyword>
<dbReference type="AlphaFoldDB" id="A0A7W8D208"/>
<evidence type="ECO:0000256" key="2">
    <source>
        <dbReference type="ARBA" id="ARBA00022692"/>
    </source>
</evidence>
<feature type="transmembrane region" description="Helical" evidence="5">
    <location>
        <begin position="12"/>
        <end position="42"/>
    </location>
</feature>
<feature type="transmembrane region" description="Helical" evidence="5">
    <location>
        <begin position="54"/>
        <end position="72"/>
    </location>
</feature>
<dbReference type="GO" id="GO:0016020">
    <property type="term" value="C:membrane"/>
    <property type="evidence" value="ECO:0007669"/>
    <property type="project" value="UniProtKB-SubCell"/>
</dbReference>
<evidence type="ECO:0000256" key="5">
    <source>
        <dbReference type="SAM" id="Phobius"/>
    </source>
</evidence>
<gene>
    <name evidence="7" type="ORF">HNQ43_001793</name>
</gene>
<comment type="caution">
    <text evidence="7">The sequence shown here is derived from an EMBL/GenBank/DDBJ whole genome shotgun (WGS) entry which is preliminary data.</text>
</comment>
<evidence type="ECO:0000256" key="1">
    <source>
        <dbReference type="ARBA" id="ARBA00004141"/>
    </source>
</evidence>
<evidence type="ECO:0000256" key="4">
    <source>
        <dbReference type="ARBA" id="ARBA00023136"/>
    </source>
</evidence>
<evidence type="ECO:0000256" key="3">
    <source>
        <dbReference type="ARBA" id="ARBA00022989"/>
    </source>
</evidence>
<feature type="transmembrane region" description="Helical" evidence="5">
    <location>
        <begin position="334"/>
        <end position="364"/>
    </location>
</feature>
<feature type="transmembrane region" description="Helical" evidence="5">
    <location>
        <begin position="78"/>
        <end position="98"/>
    </location>
</feature>
<feature type="transmembrane region" description="Helical" evidence="5">
    <location>
        <begin position="179"/>
        <end position="206"/>
    </location>
</feature>
<feature type="transmembrane region" description="Helical" evidence="5">
    <location>
        <begin position="151"/>
        <end position="167"/>
    </location>
</feature>
<dbReference type="RefSeq" id="WP_183376927.1">
    <property type="nucleotide sequence ID" value="NZ_JACHHD010000024.1"/>
</dbReference>
<protein>
    <recommendedName>
        <fullName evidence="6">O-antigen ligase-related domain-containing protein</fullName>
    </recommendedName>
</protein>
<evidence type="ECO:0000313" key="8">
    <source>
        <dbReference type="Proteomes" id="UP000521313"/>
    </source>
</evidence>
<evidence type="ECO:0000259" key="6">
    <source>
        <dbReference type="Pfam" id="PF04932"/>
    </source>
</evidence>
<keyword evidence="3 5" id="KW-1133">Transmembrane helix</keyword>
<dbReference type="InterPro" id="IPR007016">
    <property type="entry name" value="O-antigen_ligase-rel_domated"/>
</dbReference>